<dbReference type="SUPFAM" id="SSF54631">
    <property type="entry name" value="CBS-domain pair"/>
    <property type="match status" value="1"/>
</dbReference>
<protein>
    <recommendedName>
        <fullName evidence="5">HTH cro/C1-type domain-containing protein</fullName>
    </recommendedName>
</protein>
<evidence type="ECO:0000259" key="2">
    <source>
        <dbReference type="PROSITE" id="PS50943"/>
    </source>
</evidence>
<evidence type="ECO:0008006" key="5">
    <source>
        <dbReference type="Google" id="ProtNLM"/>
    </source>
</evidence>
<evidence type="ECO:0000259" key="3">
    <source>
        <dbReference type="PROSITE" id="PS51371"/>
    </source>
</evidence>
<dbReference type="EMBL" id="BARS01049585">
    <property type="protein sequence ID" value="GAG34603.1"/>
    <property type="molecule type" value="Genomic_DNA"/>
</dbReference>
<dbReference type="PANTHER" id="PTHR43080:SF4">
    <property type="entry name" value="CRO-LIKE PROTEIN"/>
    <property type="match status" value="1"/>
</dbReference>
<dbReference type="Pfam" id="PF00571">
    <property type="entry name" value="CBS"/>
    <property type="match status" value="2"/>
</dbReference>
<reference evidence="4" key="1">
    <citation type="journal article" date="2014" name="Front. Microbiol.">
        <title>High frequency of phylogenetically diverse reductive dehalogenase-homologous genes in deep subseafloor sedimentary metagenomes.</title>
        <authorList>
            <person name="Kawai M."/>
            <person name="Futagami T."/>
            <person name="Toyoda A."/>
            <person name="Takaki Y."/>
            <person name="Nishi S."/>
            <person name="Hori S."/>
            <person name="Arai W."/>
            <person name="Tsubouchi T."/>
            <person name="Morono Y."/>
            <person name="Uchiyama I."/>
            <person name="Ito T."/>
            <person name="Fujiyama A."/>
            <person name="Inagaki F."/>
            <person name="Takami H."/>
        </authorList>
    </citation>
    <scope>NUCLEOTIDE SEQUENCE</scope>
    <source>
        <strain evidence="4">Expedition CK06-06</strain>
    </source>
</reference>
<keyword evidence="1" id="KW-0129">CBS domain</keyword>
<dbReference type="InterPro" id="IPR000644">
    <property type="entry name" value="CBS_dom"/>
</dbReference>
<dbReference type="PROSITE" id="PS51371">
    <property type="entry name" value="CBS"/>
    <property type="match status" value="1"/>
</dbReference>
<name>X0XD74_9ZZZZ</name>
<dbReference type="PROSITE" id="PS50943">
    <property type="entry name" value="HTH_CROC1"/>
    <property type="match status" value="1"/>
</dbReference>
<gene>
    <name evidence="4" type="ORF">S01H1_74155</name>
</gene>
<dbReference type="InterPro" id="IPR046342">
    <property type="entry name" value="CBS_dom_sf"/>
</dbReference>
<dbReference type="PANTHER" id="PTHR43080">
    <property type="entry name" value="CBS DOMAIN-CONTAINING PROTEIN CBSX3, MITOCHONDRIAL"/>
    <property type="match status" value="1"/>
</dbReference>
<evidence type="ECO:0000256" key="1">
    <source>
        <dbReference type="ARBA" id="ARBA00023122"/>
    </source>
</evidence>
<dbReference type="GO" id="GO:0003677">
    <property type="term" value="F:DNA binding"/>
    <property type="evidence" value="ECO:0007669"/>
    <property type="project" value="InterPro"/>
</dbReference>
<sequence>NLTQFDLAKRANVSQSLIAKIESDRIDPTYTKVQQIFDALNMMGKKQEIKASEIMHDKIISVSPEENISEAIKKMKKFNISQLPVIEDNKSIGLVSEAIILDAMLNKKAKKAKEIMEDSPPVVSKNTGVNAVSSLLQSSPMILVSDNGKLKGVITKSDLLGKVYK</sequence>
<dbReference type="Pfam" id="PF01381">
    <property type="entry name" value="HTH_3"/>
    <property type="match status" value="1"/>
</dbReference>
<dbReference type="SUPFAM" id="SSF47413">
    <property type="entry name" value="lambda repressor-like DNA-binding domains"/>
    <property type="match status" value="1"/>
</dbReference>
<dbReference type="Gene3D" id="3.10.580.10">
    <property type="entry name" value="CBS-domain"/>
    <property type="match status" value="1"/>
</dbReference>
<feature type="domain" description="CBS" evidence="3">
    <location>
        <begin position="55"/>
        <end position="110"/>
    </location>
</feature>
<dbReference type="PIRSF" id="PIRSF037253">
    <property type="entry name" value="HTH_CBS_prd"/>
    <property type="match status" value="1"/>
</dbReference>
<evidence type="ECO:0000313" key="4">
    <source>
        <dbReference type="EMBL" id="GAG34603.1"/>
    </source>
</evidence>
<dbReference type="InterPro" id="IPR001387">
    <property type="entry name" value="Cro/C1-type_HTH"/>
</dbReference>
<dbReference type="AlphaFoldDB" id="X0XD74"/>
<dbReference type="CDD" id="cd00093">
    <property type="entry name" value="HTH_XRE"/>
    <property type="match status" value="1"/>
</dbReference>
<comment type="caution">
    <text evidence="4">The sequence shown here is derived from an EMBL/GenBank/DDBJ whole genome shotgun (WGS) entry which is preliminary data.</text>
</comment>
<feature type="non-terminal residue" evidence="4">
    <location>
        <position position="1"/>
    </location>
</feature>
<dbReference type="InterPro" id="IPR017158">
    <property type="entry name" value="Tscrpt-reg_CBS-contain_prd"/>
</dbReference>
<feature type="domain" description="HTH cro/C1-type" evidence="2">
    <location>
        <begin position="1"/>
        <end position="46"/>
    </location>
</feature>
<organism evidence="4">
    <name type="scientific">marine sediment metagenome</name>
    <dbReference type="NCBI Taxonomy" id="412755"/>
    <lineage>
        <taxon>unclassified sequences</taxon>
        <taxon>metagenomes</taxon>
        <taxon>ecological metagenomes</taxon>
    </lineage>
</organism>
<dbReference type="InterPro" id="IPR051257">
    <property type="entry name" value="Diverse_CBS-Domain"/>
</dbReference>
<dbReference type="InterPro" id="IPR010982">
    <property type="entry name" value="Lambda_DNA-bd_dom_sf"/>
</dbReference>
<dbReference type="Gene3D" id="1.10.260.40">
    <property type="entry name" value="lambda repressor-like DNA-binding domains"/>
    <property type="match status" value="1"/>
</dbReference>
<dbReference type="SMART" id="SM00116">
    <property type="entry name" value="CBS"/>
    <property type="match status" value="2"/>
</dbReference>
<accession>X0XD74</accession>
<proteinExistence type="predicted"/>